<evidence type="ECO:0000256" key="2">
    <source>
        <dbReference type="ARBA" id="ARBA00022729"/>
    </source>
</evidence>
<keyword evidence="3" id="KW-0574">Periplasm</keyword>
<feature type="domain" description="Heparinase II/III-like C-terminal" evidence="5">
    <location>
        <begin position="299"/>
        <end position="534"/>
    </location>
</feature>
<dbReference type="EMBL" id="JACTNG010000012">
    <property type="protein sequence ID" value="MBO1081049.1"/>
    <property type="molecule type" value="Genomic_DNA"/>
</dbReference>
<gene>
    <name evidence="6" type="ORF">IAI61_18585</name>
</gene>
<dbReference type="RefSeq" id="WP_207419229.1">
    <property type="nucleotide sequence ID" value="NZ_CP061177.1"/>
</dbReference>
<dbReference type="Pfam" id="PF07940">
    <property type="entry name" value="Hepar_II_III_C"/>
    <property type="match status" value="1"/>
</dbReference>
<accession>A0ABS3KUD3</accession>
<keyword evidence="4" id="KW-0456">Lyase</keyword>
<dbReference type="InterPro" id="IPR008929">
    <property type="entry name" value="Chondroitin_lyas"/>
</dbReference>
<protein>
    <submittedName>
        <fullName evidence="6">Heparinase II/III family protein</fullName>
    </submittedName>
</protein>
<keyword evidence="2" id="KW-0732">Signal</keyword>
<evidence type="ECO:0000313" key="7">
    <source>
        <dbReference type="Proteomes" id="UP001518989"/>
    </source>
</evidence>
<name>A0ABS3KUD3_9PROT</name>
<dbReference type="PANTHER" id="PTHR39210:SF1">
    <property type="entry name" value="HEPARIN-SULFATE LYASE"/>
    <property type="match status" value="1"/>
</dbReference>
<reference evidence="6 7" key="1">
    <citation type="submission" date="2020-09" db="EMBL/GenBank/DDBJ databases">
        <title>Roseomonas.</title>
        <authorList>
            <person name="Zhu W."/>
        </authorList>
    </citation>
    <scope>NUCLEOTIDE SEQUENCE [LARGE SCALE GENOMIC DNA]</scope>
    <source>
        <strain evidence="6 7">573</strain>
    </source>
</reference>
<dbReference type="Proteomes" id="UP001518989">
    <property type="component" value="Unassembled WGS sequence"/>
</dbReference>
<dbReference type="SUPFAM" id="SSF48230">
    <property type="entry name" value="Chondroitin AC/alginate lyase"/>
    <property type="match status" value="1"/>
</dbReference>
<sequence>MSDWLRGARKVVAGLKPVKAPDAPARAFRDLWPGDAARGQRLLRGEFESQGTVRPLLLSQEGGQGWTAAAGAPAWRGAAHAFAWLRDLRALGTDGARLRARDLTADWLAHGGHEPMAAVPAVVGARVSAWLGHWDFLAATAEDGFRRAIMVRLAQDARVLVAGLPDEAAHRGALAALKGGLAAAVALAEDTWIARCLRLLPAEIDRQILPDGAHVERSPAQLLLAVQDLIEIRNLIHGAGLEAPPHLALALDRAAPALRLFRHGDGGLALFNGTRDESAALVDLVLTQGQARGRAPLILGEAGFQRLQAGRTLVIADCGAPPDAQRGPSAGPAGLPRHADRFHHAGTLAFELSVGRDRMIVNCGAAPAAHSEWRDALRSTAAHSTLTLADTNSAELRDDGLGRRPDNVEAERQEANGAQWLDSSHDGYKRGFGVIHRRRLYLSDSGDDLRGEDALEGAEIPAYVIRFHLHPSVSATLQPDENAVLLRLPSGAGWRLRASRAQVALEESVYVAGEPRSTQQVVLSVEAGTASVQWGLGRVNVPGPAGDD</sequence>
<dbReference type="Gene3D" id="1.50.10.100">
    <property type="entry name" value="Chondroitin AC/alginate lyase"/>
    <property type="match status" value="1"/>
</dbReference>
<dbReference type="Gene3D" id="2.70.98.70">
    <property type="match status" value="1"/>
</dbReference>
<comment type="caution">
    <text evidence="6">The sequence shown here is derived from an EMBL/GenBank/DDBJ whole genome shotgun (WGS) entry which is preliminary data.</text>
</comment>
<evidence type="ECO:0000256" key="3">
    <source>
        <dbReference type="ARBA" id="ARBA00022764"/>
    </source>
</evidence>
<dbReference type="PANTHER" id="PTHR39210">
    <property type="entry name" value="HEPARIN-SULFATE LYASE"/>
    <property type="match status" value="1"/>
</dbReference>
<dbReference type="InterPro" id="IPR012480">
    <property type="entry name" value="Hepar_II_III_C"/>
</dbReference>
<evidence type="ECO:0000256" key="1">
    <source>
        <dbReference type="ARBA" id="ARBA00004418"/>
    </source>
</evidence>
<evidence type="ECO:0000313" key="6">
    <source>
        <dbReference type="EMBL" id="MBO1081049.1"/>
    </source>
</evidence>
<comment type="subcellular location">
    <subcellularLocation>
        <location evidence="1">Periplasm</location>
    </subcellularLocation>
</comment>
<organism evidence="6 7">
    <name type="scientific">Roseomonas haemaphysalidis</name>
    <dbReference type="NCBI Taxonomy" id="2768162"/>
    <lineage>
        <taxon>Bacteria</taxon>
        <taxon>Pseudomonadati</taxon>
        <taxon>Pseudomonadota</taxon>
        <taxon>Alphaproteobacteria</taxon>
        <taxon>Acetobacterales</taxon>
        <taxon>Roseomonadaceae</taxon>
        <taxon>Roseomonas</taxon>
    </lineage>
</organism>
<evidence type="ECO:0000256" key="4">
    <source>
        <dbReference type="ARBA" id="ARBA00023239"/>
    </source>
</evidence>
<proteinExistence type="predicted"/>
<evidence type="ECO:0000259" key="5">
    <source>
        <dbReference type="Pfam" id="PF07940"/>
    </source>
</evidence>
<keyword evidence="7" id="KW-1185">Reference proteome</keyword>